<accession>A0A1H3KED4</accession>
<evidence type="ECO:0000259" key="2">
    <source>
        <dbReference type="Pfam" id="PF00561"/>
    </source>
</evidence>
<evidence type="ECO:0000256" key="1">
    <source>
        <dbReference type="ARBA" id="ARBA00022801"/>
    </source>
</evidence>
<dbReference type="RefSeq" id="WP_019596174.1">
    <property type="nucleotide sequence ID" value="NZ_FNQC01000001.1"/>
</dbReference>
<dbReference type="PANTHER" id="PTHR46118">
    <property type="entry name" value="PROTEIN ABHD11"/>
    <property type="match status" value="1"/>
</dbReference>
<evidence type="ECO:0000313" key="3">
    <source>
        <dbReference type="EMBL" id="SDY50473.1"/>
    </source>
</evidence>
<dbReference type="InterPro" id="IPR000073">
    <property type="entry name" value="AB_hydrolase_1"/>
</dbReference>
<evidence type="ECO:0000313" key="4">
    <source>
        <dbReference type="Proteomes" id="UP000199663"/>
    </source>
</evidence>
<proteinExistence type="predicted"/>
<sequence length="253" mass="28437">MKLNFKKTGEGEPLIILHGLFGSADNWFSIARDLGKSYTLYLVDQRNHGDSPQSEDWDYEVMAEDIAELMKDEGLASAYLMGHSMGGKTAMFFALKYPEKVRKLIVADIAPRQYPVHHQTILEGLNAIKLEDLKSRKEADDLLSKYISDSGIRQFLLKSLGRDQDGNFIWKINLPVITAKIENVGEALDLDGTFDNPTLFMGGANSNYINEGDKADIDRFFPDHKIIHLKNAGHWLHAEQPEAVIQTVKAFLG</sequence>
<dbReference type="PANTHER" id="PTHR46118:SF4">
    <property type="entry name" value="PROTEIN ABHD11"/>
    <property type="match status" value="1"/>
</dbReference>
<dbReference type="Gene3D" id="3.40.50.1820">
    <property type="entry name" value="alpha/beta hydrolase"/>
    <property type="match status" value="1"/>
</dbReference>
<gene>
    <name evidence="3" type="ORF">SAMN05444412_101357</name>
</gene>
<dbReference type="InterPro" id="IPR000639">
    <property type="entry name" value="Epox_hydrolase-like"/>
</dbReference>
<feature type="domain" description="AB hydrolase-1" evidence="2">
    <location>
        <begin position="13"/>
        <end position="112"/>
    </location>
</feature>
<protein>
    <submittedName>
        <fullName evidence="3">Pimeloyl-ACP methyl ester carboxylesterase</fullName>
    </submittedName>
</protein>
<dbReference type="Proteomes" id="UP000199663">
    <property type="component" value="Unassembled WGS sequence"/>
</dbReference>
<comment type="caution">
    <text evidence="3">The sequence shown here is derived from an EMBL/GenBank/DDBJ whole genome shotgun (WGS) entry which is preliminary data.</text>
</comment>
<dbReference type="Pfam" id="PF00561">
    <property type="entry name" value="Abhydrolase_1"/>
    <property type="match status" value="1"/>
</dbReference>
<organism evidence="3 4">
    <name type="scientific">Rhodonellum ikkaensis</name>
    <dbReference type="NCBI Taxonomy" id="336829"/>
    <lineage>
        <taxon>Bacteria</taxon>
        <taxon>Pseudomonadati</taxon>
        <taxon>Bacteroidota</taxon>
        <taxon>Cytophagia</taxon>
        <taxon>Cytophagales</taxon>
        <taxon>Cytophagaceae</taxon>
        <taxon>Rhodonellum</taxon>
    </lineage>
</organism>
<dbReference type="SUPFAM" id="SSF53474">
    <property type="entry name" value="alpha/beta-Hydrolases"/>
    <property type="match status" value="1"/>
</dbReference>
<dbReference type="InterPro" id="IPR029058">
    <property type="entry name" value="AB_hydrolase_fold"/>
</dbReference>
<dbReference type="PRINTS" id="PR00412">
    <property type="entry name" value="EPOXHYDRLASE"/>
</dbReference>
<keyword evidence="4" id="KW-1185">Reference proteome</keyword>
<dbReference type="EMBL" id="FNQC01000001">
    <property type="protein sequence ID" value="SDY50473.1"/>
    <property type="molecule type" value="Genomic_DNA"/>
</dbReference>
<keyword evidence="1" id="KW-0378">Hydrolase</keyword>
<reference evidence="3 4" key="1">
    <citation type="submission" date="2016-10" db="EMBL/GenBank/DDBJ databases">
        <authorList>
            <person name="Varghese N."/>
            <person name="Submissions S."/>
        </authorList>
    </citation>
    <scope>NUCLEOTIDE SEQUENCE [LARGE SCALE GENOMIC DNA]</scope>
    <source>
        <strain evidence="3 4">DSM 17997</strain>
    </source>
</reference>
<name>A0A1H3KED4_9BACT</name>